<feature type="compositionally biased region" description="Polar residues" evidence="1">
    <location>
        <begin position="233"/>
        <end position="244"/>
    </location>
</feature>
<comment type="caution">
    <text evidence="3">The sequence shown here is derived from an EMBL/GenBank/DDBJ whole genome shotgun (WGS) entry which is preliminary data.</text>
</comment>
<feature type="region of interest" description="Disordered" evidence="1">
    <location>
        <begin position="228"/>
        <end position="252"/>
    </location>
</feature>
<dbReference type="InterPro" id="IPR011014">
    <property type="entry name" value="MscS_channel_TM-2"/>
</dbReference>
<accession>A0A402AFA1</accession>
<dbReference type="Proteomes" id="UP000287188">
    <property type="component" value="Unassembled WGS sequence"/>
</dbReference>
<evidence type="ECO:0000313" key="4">
    <source>
        <dbReference type="Proteomes" id="UP000287188"/>
    </source>
</evidence>
<dbReference type="InterPro" id="IPR045275">
    <property type="entry name" value="MscS_archaea/bacteria_type"/>
</dbReference>
<dbReference type="EMBL" id="BIFS01000001">
    <property type="protein sequence ID" value="GCE17781.1"/>
    <property type="molecule type" value="Genomic_DNA"/>
</dbReference>
<dbReference type="AlphaFoldDB" id="A0A402AFA1"/>
<feature type="transmembrane region" description="Helical" evidence="2">
    <location>
        <begin position="113"/>
        <end position="138"/>
    </location>
</feature>
<name>A0A402AFA1_9CHLR</name>
<dbReference type="RefSeq" id="WP_161977196.1">
    <property type="nucleotide sequence ID" value="NZ_BIFS01000001.1"/>
</dbReference>
<evidence type="ECO:0000256" key="1">
    <source>
        <dbReference type="SAM" id="MobiDB-lite"/>
    </source>
</evidence>
<feature type="transmembrane region" description="Helical" evidence="2">
    <location>
        <begin position="183"/>
        <end position="208"/>
    </location>
</feature>
<dbReference type="InterPro" id="IPR008910">
    <property type="entry name" value="MSC_TM_helix"/>
</dbReference>
<dbReference type="GO" id="GO:0016020">
    <property type="term" value="C:membrane"/>
    <property type="evidence" value="ECO:0007669"/>
    <property type="project" value="InterPro"/>
</dbReference>
<feature type="transmembrane region" description="Helical" evidence="2">
    <location>
        <begin position="159"/>
        <end position="177"/>
    </location>
</feature>
<dbReference type="PANTHER" id="PTHR30221">
    <property type="entry name" value="SMALL-CONDUCTANCE MECHANOSENSITIVE CHANNEL"/>
    <property type="match status" value="1"/>
</dbReference>
<sequence>MNVITNWGAAIYSSMASALAMVFAFIPKLVGFLVILLVGWIVASLLAKGLTLLLRRAGFDRLSDRIGFTRFERQMNLRMDPASLLGKILFWFVFLIFLVPACNALELNSVSTLIGQIVAYIPNVFVAIVVLFLGMLLASFASELVRGASASTRMANPNLLANIARYAILGFAILVALEQLQIAPALITTLFTAVVGSIALACGLAFGLGGRDSAKRLLERSEDRLSTAMAPGGQSQIDMSQPFNQAPRWLAK</sequence>
<keyword evidence="2" id="KW-0472">Membrane</keyword>
<dbReference type="SUPFAM" id="SSF82861">
    <property type="entry name" value="Mechanosensitive channel protein MscS (YggB), transmembrane region"/>
    <property type="match status" value="1"/>
</dbReference>
<keyword evidence="2" id="KW-1133">Transmembrane helix</keyword>
<dbReference type="GO" id="GO:0008381">
    <property type="term" value="F:mechanosensitive monoatomic ion channel activity"/>
    <property type="evidence" value="ECO:0007669"/>
    <property type="project" value="InterPro"/>
</dbReference>
<dbReference type="Pfam" id="PF05552">
    <property type="entry name" value="MS_channel_1st_1"/>
    <property type="match status" value="2"/>
</dbReference>
<evidence type="ECO:0000256" key="2">
    <source>
        <dbReference type="SAM" id="Phobius"/>
    </source>
</evidence>
<evidence type="ECO:0000313" key="3">
    <source>
        <dbReference type="EMBL" id="GCE17781.1"/>
    </source>
</evidence>
<feature type="transmembrane region" description="Helical" evidence="2">
    <location>
        <begin position="7"/>
        <end position="26"/>
    </location>
</feature>
<keyword evidence="2" id="KW-0812">Transmembrane</keyword>
<keyword evidence="4" id="KW-1185">Reference proteome</keyword>
<evidence type="ECO:0008006" key="5">
    <source>
        <dbReference type="Google" id="ProtNLM"/>
    </source>
</evidence>
<reference evidence="4" key="1">
    <citation type="submission" date="2018-12" db="EMBL/GenBank/DDBJ databases">
        <title>Tengunoibacter tsumagoiensis gen. nov., sp. nov., Dictyobacter kobayashii sp. nov., D. alpinus sp. nov., and D. joshuensis sp. nov. and description of Dictyobacteraceae fam. nov. within the order Ktedonobacterales isolated from Tengu-no-mugimeshi.</title>
        <authorList>
            <person name="Wang C.M."/>
            <person name="Zheng Y."/>
            <person name="Sakai Y."/>
            <person name="Toyoda A."/>
            <person name="Minakuchi Y."/>
            <person name="Abe K."/>
            <person name="Yokota A."/>
            <person name="Yabe S."/>
        </authorList>
    </citation>
    <scope>NUCLEOTIDE SEQUENCE [LARGE SCALE GENOMIC DNA]</scope>
    <source>
        <strain evidence="4">Uno11</strain>
    </source>
</reference>
<feature type="transmembrane region" description="Helical" evidence="2">
    <location>
        <begin position="82"/>
        <end position="101"/>
    </location>
</feature>
<proteinExistence type="predicted"/>
<dbReference type="Gene3D" id="1.10.287.1260">
    <property type="match status" value="1"/>
</dbReference>
<organism evidence="3 4">
    <name type="scientific">Dictyobacter kobayashii</name>
    <dbReference type="NCBI Taxonomy" id="2014872"/>
    <lineage>
        <taxon>Bacteria</taxon>
        <taxon>Bacillati</taxon>
        <taxon>Chloroflexota</taxon>
        <taxon>Ktedonobacteria</taxon>
        <taxon>Ktedonobacterales</taxon>
        <taxon>Dictyobacteraceae</taxon>
        <taxon>Dictyobacter</taxon>
    </lineage>
</organism>
<dbReference type="PANTHER" id="PTHR30221:SF1">
    <property type="entry name" value="SMALL-CONDUCTANCE MECHANOSENSITIVE CHANNEL"/>
    <property type="match status" value="1"/>
</dbReference>
<feature type="transmembrane region" description="Helical" evidence="2">
    <location>
        <begin position="32"/>
        <end position="54"/>
    </location>
</feature>
<protein>
    <recommendedName>
        <fullName evidence="5">Small-conductance mechanosensitive ion channel</fullName>
    </recommendedName>
</protein>
<gene>
    <name evidence="3" type="ORF">KDK_15810</name>
</gene>